<organism evidence="2 3">
    <name type="scientific">Desulfosalsimonas propionicica</name>
    <dbReference type="NCBI Taxonomy" id="332175"/>
    <lineage>
        <taxon>Bacteria</taxon>
        <taxon>Pseudomonadati</taxon>
        <taxon>Thermodesulfobacteriota</taxon>
        <taxon>Desulfobacteria</taxon>
        <taxon>Desulfobacterales</taxon>
        <taxon>Desulfosalsimonadaceae</taxon>
        <taxon>Desulfosalsimonas</taxon>
    </lineage>
</organism>
<protein>
    <recommendedName>
        <fullName evidence="1">HD domain-containing protein</fullName>
    </recommendedName>
</protein>
<dbReference type="InterPro" id="IPR006674">
    <property type="entry name" value="HD_domain"/>
</dbReference>
<dbReference type="SUPFAM" id="SSF109604">
    <property type="entry name" value="HD-domain/PDEase-like"/>
    <property type="match status" value="1"/>
</dbReference>
<comment type="caution">
    <text evidence="2">The sequence shown here is derived from an EMBL/GenBank/DDBJ whole genome shotgun (WGS) entry which is preliminary data.</text>
</comment>
<dbReference type="Gene3D" id="1.10.3210.10">
    <property type="entry name" value="Hypothetical protein af1432"/>
    <property type="match status" value="1"/>
</dbReference>
<dbReference type="RefSeq" id="WP_181552206.1">
    <property type="nucleotide sequence ID" value="NZ_JACDUS010000010.1"/>
</dbReference>
<reference evidence="2 3" key="1">
    <citation type="submission" date="2020-07" db="EMBL/GenBank/DDBJ databases">
        <title>Genomic Encyclopedia of Type Strains, Phase IV (KMG-IV): sequencing the most valuable type-strain genomes for metagenomic binning, comparative biology and taxonomic classification.</title>
        <authorList>
            <person name="Goeker M."/>
        </authorList>
    </citation>
    <scope>NUCLEOTIDE SEQUENCE [LARGE SCALE GENOMIC DNA]</scope>
    <source>
        <strain evidence="2 3">DSM 17721</strain>
    </source>
</reference>
<accession>A0A7W0CB91</accession>
<sequence>MKPIYRQLQQQAVGIAARYPAPDFYSDFSGQVRCSRGFFGQDPVVADLWSFVAENIENDFGHGLIHVREVALDAGALVLIEAPQICRHAERRNHRLRLAQAAGLLHDICRKEKKHAAAGAACARRVLADYPFSGPDIDAICLAIANHEAFGENQKGGSPGAQLLSDCLYDADKFRWGPENFTRTVWKMLAYRDVPVDRFLTHYPQGMSFLKKIRNTFRTNTGRQYGPQFIDLGIAIGDELYEVLCARAKGL</sequence>
<evidence type="ECO:0000259" key="1">
    <source>
        <dbReference type="Pfam" id="PF01966"/>
    </source>
</evidence>
<dbReference type="EMBL" id="JACDUS010000010">
    <property type="protein sequence ID" value="MBA2882577.1"/>
    <property type="molecule type" value="Genomic_DNA"/>
</dbReference>
<evidence type="ECO:0000313" key="3">
    <source>
        <dbReference type="Proteomes" id="UP000525298"/>
    </source>
</evidence>
<dbReference type="Pfam" id="PF01966">
    <property type="entry name" value="HD"/>
    <property type="match status" value="1"/>
</dbReference>
<feature type="domain" description="HD" evidence="1">
    <location>
        <begin position="64"/>
        <end position="154"/>
    </location>
</feature>
<name>A0A7W0CB91_9BACT</name>
<dbReference type="Proteomes" id="UP000525298">
    <property type="component" value="Unassembled WGS sequence"/>
</dbReference>
<evidence type="ECO:0000313" key="2">
    <source>
        <dbReference type="EMBL" id="MBA2882577.1"/>
    </source>
</evidence>
<gene>
    <name evidence="2" type="ORF">HNR65_002929</name>
</gene>
<keyword evidence="3" id="KW-1185">Reference proteome</keyword>
<dbReference type="AlphaFoldDB" id="A0A7W0CB91"/>
<proteinExistence type="predicted"/>